<proteinExistence type="inferred from homology"/>
<evidence type="ECO:0000256" key="15">
    <source>
        <dbReference type="SAM" id="MobiDB-lite"/>
    </source>
</evidence>
<keyword evidence="8" id="KW-0805">Transcription regulation</keyword>
<dbReference type="SUPFAM" id="SSF54171">
    <property type="entry name" value="DNA-binding domain"/>
    <property type="match status" value="1"/>
</dbReference>
<dbReference type="FunFam" id="3.30.730.10:FF:000001">
    <property type="entry name" value="Ethylene-responsive transcription factor 2"/>
    <property type="match status" value="1"/>
</dbReference>
<dbReference type="PROSITE" id="PS51032">
    <property type="entry name" value="AP2_ERF"/>
    <property type="match status" value="1"/>
</dbReference>
<dbReference type="GO" id="GO:0003677">
    <property type="term" value="F:DNA binding"/>
    <property type="evidence" value="ECO:0007669"/>
    <property type="project" value="UniProtKB-KW"/>
</dbReference>
<dbReference type="GO" id="GO:0005634">
    <property type="term" value="C:nucleus"/>
    <property type="evidence" value="ECO:0007669"/>
    <property type="project" value="UniProtKB-SubCell"/>
</dbReference>
<organism evidence="17">
    <name type="scientific">Triticum aestivum</name>
    <name type="common">Wheat</name>
    <dbReference type="NCBI Taxonomy" id="4565"/>
    <lineage>
        <taxon>Eukaryota</taxon>
        <taxon>Viridiplantae</taxon>
        <taxon>Streptophyta</taxon>
        <taxon>Embryophyta</taxon>
        <taxon>Tracheophyta</taxon>
        <taxon>Spermatophyta</taxon>
        <taxon>Magnoliopsida</taxon>
        <taxon>Liliopsida</taxon>
        <taxon>Poales</taxon>
        <taxon>Poaceae</taxon>
        <taxon>BOP clade</taxon>
        <taxon>Pooideae</taxon>
        <taxon>Triticodae</taxon>
        <taxon>Triticeae</taxon>
        <taxon>Triticinae</taxon>
        <taxon>Triticum</taxon>
    </lineage>
</organism>
<keyword evidence="10" id="KW-0238">DNA-binding</keyword>
<dbReference type="GO" id="GO:0003700">
    <property type="term" value="F:DNA-binding transcription factor activity"/>
    <property type="evidence" value="ECO:0007669"/>
    <property type="project" value="InterPro"/>
</dbReference>
<comment type="similarity">
    <text evidence="2">Belongs to the disease resistance NB-LRR family.</text>
</comment>
<feature type="region of interest" description="Disordered" evidence="15">
    <location>
        <begin position="1360"/>
        <end position="1422"/>
    </location>
</feature>
<dbReference type="Pfam" id="PF23559">
    <property type="entry name" value="WHD_DRP"/>
    <property type="match status" value="1"/>
</dbReference>
<dbReference type="InterPro" id="IPR016177">
    <property type="entry name" value="DNA-bd_dom_sf"/>
</dbReference>
<evidence type="ECO:0000256" key="6">
    <source>
        <dbReference type="ARBA" id="ARBA00022745"/>
    </source>
</evidence>
<comment type="similarity">
    <text evidence="13">Belongs to the AP2/ERF transcription factor family. ERF subfamily.</text>
</comment>
<dbReference type="Gene3D" id="3.30.730.10">
    <property type="entry name" value="AP2/ERF domain"/>
    <property type="match status" value="1"/>
</dbReference>
<accession>A0A3B6DKF1</accession>
<feature type="region of interest" description="Disordered" evidence="15">
    <location>
        <begin position="232"/>
        <end position="253"/>
    </location>
</feature>
<dbReference type="OrthoDB" id="619603at2759"/>
<dbReference type="PRINTS" id="PR00364">
    <property type="entry name" value="DISEASERSIST"/>
</dbReference>
<dbReference type="InterPro" id="IPR058922">
    <property type="entry name" value="WHD_DRP"/>
</dbReference>
<evidence type="ECO:0000256" key="1">
    <source>
        <dbReference type="ARBA" id="ARBA00004123"/>
    </source>
</evidence>
<dbReference type="Pfam" id="PF23598">
    <property type="entry name" value="LRR_14"/>
    <property type="match status" value="1"/>
</dbReference>
<feature type="compositionally biased region" description="Low complexity" evidence="15">
    <location>
        <begin position="1392"/>
        <end position="1402"/>
    </location>
</feature>
<dbReference type="SMR" id="A0A3B6DKF1"/>
<sequence>MQGEYRSSSSSEGSAGSAAAAAAAAAAMAPLAAAAAAAAAKEEHNVKAAVAPPIPMAMAMPLEPRKQYRGVRMRKWGKWVAEIREPHKRTRIWLGSYATPVAAARAYDTAVFYLRGRSARLNFPDEISALAQSSPEAEAGALSAASIRKKAIEVGSRVDALQTGMTTMVAAPTHHHERKKHQSGSSGAGELEGELGDGPVLPAASIRKKAIEVVSRVDALQSGMMMGALPTHHGERKKHHAGASGSGELEGELADGPVVPAALIRKKAIEVGSRMDALQRGMTMGAAPTHHRKQQKHQASASGEGKFAGEPADGAVLSVASIREDIEVGPRADALQSGMKMVAAPTHHRGQQNHPHHHHSEPHGKELHRHQSLQHDHCWVISASFGAMRALIGKLDILLLAPSSPHGCSSKRVKDGMRLLKDDVDEISSYLDELSEVEDPPPMAKCWMNEARDLSYDIEDYIDCLNNKKQNKKQKKKKQKFSTSYVRIPKRLKWCKRITYVSRVSDHDNIRSVCRNIHVMITARRLPKRPKNIAVLKMISQFRTYIQDAIERHDRYMLHCCSNLRRRTFVSTGRMLPVPYEETDNHIVIDGRMNEFINSLSANNAADQQQLKVVSIHGSGCLGKTTLAKVLYNRIGMQFDCIAFIRVSKKPDMKRLLRDLFSQLHHKKQPLAASRNELGISDNISRHLQDKRYLIVIDDLWDASVWDVIKYAFPKGNHSSRIIITTQIADVALTCCCDHSEHVFEMKPLDDDHSRKLFFNRLFGSESDCPEEFQQVSNEIVDTCGGLPLATINIASHLANQTAVSLDLLTYIRDSLRSKLWSSPTSEITRQVLNLSYNNLPHYLRTCLLYLHMHPGGSIIPKDDLVKQWVAEGFIASDKGKDQDQEMIEKIAGIYFDALIDGRFIQPLYNNKVLSCTVHDVVRDLIAQKSAEENFIVVVDCNRKNIAISHKVHRLSLIFGDAKYAKTPPNITKSQVRSLTFFGLFECMPCIREFKVLRVLNLQLSGHRGNLEPIDLTGISVLLQLRYLKIASDVCIKLPNSMWGLKCLQTLDVMDATRVTAVPWDIIYLPHLLHLTLTVGTSLMEWIGSMYDSVISLWTLGKLNYLQDLHLTSSSTPPSSDHLKRSMEGLGSLIGGHGNLKTIVVAHGSSVKNFVVPGASKVIIPWDHMAPPPLLQRFEFSPHNCCIFSRIPPWVEKHGNLSILKIPVRELTMICVDTLGGLCALTALSLYVETAPTHKIIFEKAARFSVLKYFKLRFTTGIACLKFEANAMPNLLKLKLVFNAIPPMGHPLFSRSGQVQHQHGTAVINIEHMPGLKEISTKFGGAASDLEYASRTVVSNHPSNPTINMQLVGYSSDVDISTKQKQQPDDILEEQPDENDTTLEEPADKRISTSPESSSRLPSSKKRKRSPFLDFHQDCTPW</sequence>
<evidence type="ECO:0000256" key="2">
    <source>
        <dbReference type="ARBA" id="ARBA00008894"/>
    </source>
</evidence>
<gene>
    <name evidence="17" type="primary">LOC123054907</name>
</gene>
<dbReference type="PANTHER" id="PTHR31729">
    <property type="entry name" value="ETHYLENE-RESPONSIVE TRANSCRIPTION FACTOR RAP2-1-RELATED"/>
    <property type="match status" value="1"/>
</dbReference>
<evidence type="ECO:0000256" key="8">
    <source>
        <dbReference type="ARBA" id="ARBA00023015"/>
    </source>
</evidence>
<dbReference type="SMART" id="SM00380">
    <property type="entry name" value="AP2"/>
    <property type="match status" value="1"/>
</dbReference>
<dbReference type="Pfam" id="PF00847">
    <property type="entry name" value="AP2"/>
    <property type="match status" value="1"/>
</dbReference>
<dbReference type="Pfam" id="PF00931">
    <property type="entry name" value="NB-ARC"/>
    <property type="match status" value="1"/>
</dbReference>
<keyword evidence="4" id="KW-0677">Repeat</keyword>
<dbReference type="SUPFAM" id="SSF52540">
    <property type="entry name" value="P-loop containing nucleoside triphosphate hydrolases"/>
    <property type="match status" value="1"/>
</dbReference>
<evidence type="ECO:0000256" key="10">
    <source>
        <dbReference type="ARBA" id="ARBA00023125"/>
    </source>
</evidence>
<dbReference type="InterPro" id="IPR041118">
    <property type="entry name" value="Rx_N"/>
</dbReference>
<feature type="compositionally biased region" description="Acidic residues" evidence="15">
    <location>
        <begin position="1370"/>
        <end position="1385"/>
    </location>
</feature>
<keyword evidence="3" id="KW-0433">Leucine-rich repeat</keyword>
<evidence type="ECO:0000256" key="13">
    <source>
        <dbReference type="ARBA" id="ARBA00024343"/>
    </source>
</evidence>
<dbReference type="Gramene" id="TraesLDM2D03G01279910.2">
    <property type="protein sequence ID" value="TraesLDM2D03G01279910.2"/>
    <property type="gene ID" value="TraesLDM2D03G01279910"/>
</dbReference>
<evidence type="ECO:0000256" key="14">
    <source>
        <dbReference type="ARBA" id="ARBA00037379"/>
    </source>
</evidence>
<dbReference type="GeneID" id="123054907"/>
<dbReference type="InterPro" id="IPR036955">
    <property type="entry name" value="AP2/ERF_dom_sf"/>
</dbReference>
<dbReference type="FunFam" id="1.10.10.10:FF:000322">
    <property type="entry name" value="Probable disease resistance protein At1g63360"/>
    <property type="match status" value="1"/>
</dbReference>
<dbReference type="Gene3D" id="1.20.5.4130">
    <property type="match status" value="1"/>
</dbReference>
<dbReference type="GO" id="GO:0009873">
    <property type="term" value="P:ethylene-activated signaling pathway"/>
    <property type="evidence" value="ECO:0007669"/>
    <property type="project" value="UniProtKB-KW"/>
</dbReference>
<keyword evidence="5" id="KW-0547">Nucleotide-binding</keyword>
<evidence type="ECO:0000256" key="5">
    <source>
        <dbReference type="ARBA" id="ARBA00022741"/>
    </source>
</evidence>
<evidence type="ECO:0000256" key="9">
    <source>
        <dbReference type="ARBA" id="ARBA00023054"/>
    </source>
</evidence>
<reference evidence="17" key="2">
    <citation type="submission" date="2018-10" db="UniProtKB">
        <authorList>
            <consortium name="EnsemblPlants"/>
        </authorList>
    </citation>
    <scope>IDENTIFICATION</scope>
</reference>
<dbReference type="InterPro" id="IPR001471">
    <property type="entry name" value="AP2/ERF_dom"/>
</dbReference>
<feature type="region of interest" description="Disordered" evidence="15">
    <location>
        <begin position="347"/>
        <end position="370"/>
    </location>
</feature>
<dbReference type="SUPFAM" id="SSF52047">
    <property type="entry name" value="RNI-like"/>
    <property type="match status" value="1"/>
</dbReference>
<evidence type="ECO:0000256" key="4">
    <source>
        <dbReference type="ARBA" id="ARBA00022737"/>
    </source>
</evidence>
<dbReference type="Gene3D" id="3.40.50.300">
    <property type="entry name" value="P-loop containing nucleotide triphosphate hydrolases"/>
    <property type="match status" value="1"/>
</dbReference>
<dbReference type="EnsemblPlants" id="TraesCS2D02G511600.2">
    <property type="protein sequence ID" value="TraesCS2D02G511600.2"/>
    <property type="gene ID" value="TraesCS2D02G511600"/>
</dbReference>
<evidence type="ECO:0000256" key="12">
    <source>
        <dbReference type="ARBA" id="ARBA00023242"/>
    </source>
</evidence>
<comment type="function">
    <text evidence="14">Probably acts as a transcriptional activator. Binds to the GCC-box pathogenesis-related promoter element. May be involved in the regulation of gene expression by stress factors and by components of stress signal transduction pathways.</text>
</comment>
<dbReference type="GO" id="GO:0043531">
    <property type="term" value="F:ADP binding"/>
    <property type="evidence" value="ECO:0007669"/>
    <property type="project" value="InterPro"/>
</dbReference>
<evidence type="ECO:0000259" key="16">
    <source>
        <dbReference type="PROSITE" id="PS51032"/>
    </source>
</evidence>
<evidence type="ECO:0000256" key="3">
    <source>
        <dbReference type="ARBA" id="ARBA00022614"/>
    </source>
</evidence>
<feature type="domain" description="AP2/ERF" evidence="16">
    <location>
        <begin position="67"/>
        <end position="124"/>
    </location>
</feature>
<dbReference type="GO" id="GO:0009626">
    <property type="term" value="P:plant-type hypersensitive response"/>
    <property type="evidence" value="ECO:0007669"/>
    <property type="project" value="UniProtKB-ARBA"/>
</dbReference>
<dbReference type="Gene3D" id="3.80.10.10">
    <property type="entry name" value="Ribonuclease Inhibitor"/>
    <property type="match status" value="1"/>
</dbReference>
<keyword evidence="7" id="KW-0611">Plant defense</keyword>
<dbReference type="InterPro" id="IPR036388">
    <property type="entry name" value="WH-like_DNA-bd_sf"/>
</dbReference>
<evidence type="ECO:0000313" key="17">
    <source>
        <dbReference type="EnsemblPlants" id="TraesCS2D02G511600.2"/>
    </source>
</evidence>
<protein>
    <recommendedName>
        <fullName evidence="16">AP2/ERF domain-containing protein</fullName>
    </recommendedName>
</protein>
<dbReference type="Proteomes" id="UP000019116">
    <property type="component" value="Chromosome 2D"/>
</dbReference>
<dbReference type="PANTHER" id="PTHR31729:SF16">
    <property type="entry name" value="OS04G0648900 PROTEIN"/>
    <property type="match status" value="1"/>
</dbReference>
<dbReference type="Gramene" id="TraesCS2D02G511600.2">
    <property type="protein sequence ID" value="TraesCS2D02G511600.2"/>
    <property type="gene ID" value="TraesCS2D02G511600"/>
</dbReference>
<dbReference type="Pfam" id="PF18052">
    <property type="entry name" value="Rx_N"/>
    <property type="match status" value="1"/>
</dbReference>
<evidence type="ECO:0000256" key="7">
    <source>
        <dbReference type="ARBA" id="ARBA00022821"/>
    </source>
</evidence>
<keyword evidence="6" id="KW-0936">Ethylene signaling pathway</keyword>
<dbReference type="InterPro" id="IPR032675">
    <property type="entry name" value="LRR_dom_sf"/>
</dbReference>
<name>A0A3B6DKF1_WHEAT</name>
<dbReference type="GO" id="GO:0002758">
    <property type="term" value="P:innate immune response-activating signaling pathway"/>
    <property type="evidence" value="ECO:0007669"/>
    <property type="project" value="UniProtKB-ARBA"/>
</dbReference>
<dbReference type="RefSeq" id="XP_044334717.1">
    <property type="nucleotide sequence ID" value="XM_044478782.1"/>
</dbReference>
<feature type="region of interest" description="Disordered" evidence="15">
    <location>
        <begin position="172"/>
        <end position="193"/>
    </location>
</feature>
<feature type="compositionally biased region" description="Basic residues" evidence="15">
    <location>
        <begin position="173"/>
        <end position="182"/>
    </location>
</feature>
<evidence type="ECO:0000313" key="18">
    <source>
        <dbReference type="Proteomes" id="UP000019116"/>
    </source>
</evidence>
<dbReference type="InterPro" id="IPR055414">
    <property type="entry name" value="LRR_R13L4/SHOC2-like"/>
</dbReference>
<dbReference type="CDD" id="cd00018">
    <property type="entry name" value="AP2"/>
    <property type="match status" value="1"/>
</dbReference>
<dbReference type="STRING" id="4565.A0A3B6DKF1"/>
<keyword evidence="9" id="KW-0175">Coiled coil</keyword>
<keyword evidence="12" id="KW-0539">Nucleus</keyword>
<dbReference type="Gramene" id="TraesCS2D03G1140000.2">
    <property type="protein sequence ID" value="TraesCS2D03G1140000.2.CDS"/>
    <property type="gene ID" value="TraesCS2D03G1140000"/>
</dbReference>
<evidence type="ECO:0000256" key="11">
    <source>
        <dbReference type="ARBA" id="ARBA00023163"/>
    </source>
</evidence>
<feature type="region of interest" description="Disordered" evidence="15">
    <location>
        <begin position="287"/>
        <end position="309"/>
    </location>
</feature>
<dbReference type="InterPro" id="IPR002182">
    <property type="entry name" value="NB-ARC"/>
</dbReference>
<dbReference type="Gene3D" id="1.10.10.10">
    <property type="entry name" value="Winged helix-like DNA-binding domain superfamily/Winged helix DNA-binding domain"/>
    <property type="match status" value="1"/>
</dbReference>
<comment type="subcellular location">
    <subcellularLocation>
        <location evidence="1">Nucleus</location>
    </subcellularLocation>
</comment>
<dbReference type="PRINTS" id="PR00367">
    <property type="entry name" value="ETHRSPELEMNT"/>
</dbReference>
<dbReference type="GO" id="GO:0042742">
    <property type="term" value="P:defense response to bacterium"/>
    <property type="evidence" value="ECO:0007669"/>
    <property type="project" value="UniProtKB-ARBA"/>
</dbReference>
<keyword evidence="18" id="KW-1185">Reference proteome</keyword>
<keyword evidence="11" id="KW-0804">Transcription</keyword>
<dbReference type="InterPro" id="IPR027417">
    <property type="entry name" value="P-loop_NTPase"/>
</dbReference>
<reference evidence="17" key="1">
    <citation type="submission" date="2018-08" db="EMBL/GenBank/DDBJ databases">
        <authorList>
            <person name="Rossello M."/>
        </authorList>
    </citation>
    <scope>NUCLEOTIDE SEQUENCE [LARGE SCALE GENOMIC DNA]</scope>
    <source>
        <strain evidence="17">cv. Chinese Spring</strain>
    </source>
</reference>